<sequence>MSRRTPQGEANFGSDSFLDIVANIVGILIILIVIAGVRMSQAPVTMTENQPLSPPQPEIIDTDLETFLPKIEPDPPTTEAPGLLLTQQAPEPKQIVPQQPRIIYQEPSAELLSEVRRMEAELSELDQVMQSRKIGAQELLFQKQTVSGKVQSLVSQLEQKSDTLEERYEKLLGLVKSNKETQRELERVVAQSRQVSVPRDEVKQLKHRLTPVSQLVTDKEWHFLLSENKVSYVPINELLDDLRDQVLKRGNWLAKYREHHGKVGPIRGYTMKYVVERQVLSAIDQLRNGGSRGFRVGVTKWEIDRDDDVREENEEVALQVQSRFYQALTDIGTGSTLTFWVYPDSFELYRALQKHAHSLGYQVAGRPLPFGVPIAGSPQGTRSAGQ</sequence>
<evidence type="ECO:0000313" key="3">
    <source>
        <dbReference type="Proteomes" id="UP000318704"/>
    </source>
</evidence>
<dbReference type="Proteomes" id="UP000318704">
    <property type="component" value="Chromosome"/>
</dbReference>
<feature type="transmembrane region" description="Helical" evidence="1">
    <location>
        <begin position="20"/>
        <end position="37"/>
    </location>
</feature>
<protein>
    <submittedName>
        <fullName evidence="2">Uncharacterized protein</fullName>
    </submittedName>
</protein>
<dbReference type="AlphaFoldDB" id="A0A517W1I9"/>
<keyword evidence="1" id="KW-0472">Membrane</keyword>
<dbReference type="KEGG" id="gaw:V144x_46330"/>
<keyword evidence="1" id="KW-0812">Transmembrane</keyword>
<reference evidence="2 3" key="1">
    <citation type="submission" date="2019-03" db="EMBL/GenBank/DDBJ databases">
        <title>Deep-cultivation of Planctomycetes and their phenomic and genomic characterization uncovers novel biology.</title>
        <authorList>
            <person name="Wiegand S."/>
            <person name="Jogler M."/>
            <person name="Boedeker C."/>
            <person name="Pinto D."/>
            <person name="Vollmers J."/>
            <person name="Rivas-Marin E."/>
            <person name="Kohn T."/>
            <person name="Peeters S.H."/>
            <person name="Heuer A."/>
            <person name="Rast P."/>
            <person name="Oberbeckmann S."/>
            <person name="Bunk B."/>
            <person name="Jeske O."/>
            <person name="Meyerdierks A."/>
            <person name="Storesund J.E."/>
            <person name="Kallscheuer N."/>
            <person name="Luecker S."/>
            <person name="Lage O.M."/>
            <person name="Pohl T."/>
            <person name="Merkel B.J."/>
            <person name="Hornburger P."/>
            <person name="Mueller R.-W."/>
            <person name="Bruemmer F."/>
            <person name="Labrenz M."/>
            <person name="Spormann A.M."/>
            <person name="Op den Camp H."/>
            <person name="Overmann J."/>
            <person name="Amann R."/>
            <person name="Jetten M.S.M."/>
            <person name="Mascher T."/>
            <person name="Medema M.H."/>
            <person name="Devos D.P."/>
            <person name="Kaster A.-K."/>
            <person name="Ovreas L."/>
            <person name="Rohde M."/>
            <person name="Galperin M.Y."/>
            <person name="Jogler C."/>
        </authorList>
    </citation>
    <scope>NUCLEOTIDE SEQUENCE [LARGE SCALE GENOMIC DNA]</scope>
    <source>
        <strain evidence="2 3">V144</strain>
    </source>
</reference>
<name>A0A517W1I9_9PLAN</name>
<gene>
    <name evidence="2" type="ORF">V144x_46330</name>
</gene>
<keyword evidence="1" id="KW-1133">Transmembrane helix</keyword>
<evidence type="ECO:0000256" key="1">
    <source>
        <dbReference type="SAM" id="Phobius"/>
    </source>
</evidence>
<accession>A0A517W1I9</accession>
<evidence type="ECO:0000313" key="2">
    <source>
        <dbReference type="EMBL" id="QDT99123.1"/>
    </source>
</evidence>
<proteinExistence type="predicted"/>
<dbReference type="EMBL" id="CP037920">
    <property type="protein sequence ID" value="QDT99123.1"/>
    <property type="molecule type" value="Genomic_DNA"/>
</dbReference>
<dbReference type="RefSeq" id="WP_144988346.1">
    <property type="nucleotide sequence ID" value="NZ_CP037920.1"/>
</dbReference>
<organism evidence="2 3">
    <name type="scientific">Gimesia aquarii</name>
    <dbReference type="NCBI Taxonomy" id="2527964"/>
    <lineage>
        <taxon>Bacteria</taxon>
        <taxon>Pseudomonadati</taxon>
        <taxon>Planctomycetota</taxon>
        <taxon>Planctomycetia</taxon>
        <taxon>Planctomycetales</taxon>
        <taxon>Planctomycetaceae</taxon>
        <taxon>Gimesia</taxon>
    </lineage>
</organism>